<dbReference type="GO" id="GO:0016540">
    <property type="term" value="P:protein autoprocessing"/>
    <property type="evidence" value="ECO:0007669"/>
    <property type="project" value="InterPro"/>
</dbReference>
<evidence type="ECO:0000256" key="1">
    <source>
        <dbReference type="ARBA" id="ARBA00022473"/>
    </source>
</evidence>
<evidence type="ECO:0000259" key="2">
    <source>
        <dbReference type="SMART" id="SM00305"/>
    </source>
</evidence>
<evidence type="ECO:0000313" key="3">
    <source>
        <dbReference type="EMBL" id="CAF4084708.1"/>
    </source>
</evidence>
<dbReference type="InterPro" id="IPR001657">
    <property type="entry name" value="Hedgehog"/>
</dbReference>
<comment type="caution">
    <text evidence="3">The sequence shown here is derived from an EMBL/GenBank/DDBJ whole genome shotgun (WGS) entry which is preliminary data.</text>
</comment>
<dbReference type="Gene3D" id="2.170.16.10">
    <property type="entry name" value="Hedgehog/Intein (Hint) domain"/>
    <property type="match status" value="1"/>
</dbReference>
<dbReference type="GO" id="GO:0001708">
    <property type="term" value="P:cell fate specification"/>
    <property type="evidence" value="ECO:0007669"/>
    <property type="project" value="TreeGrafter"/>
</dbReference>
<dbReference type="GO" id="GO:0007267">
    <property type="term" value="P:cell-cell signaling"/>
    <property type="evidence" value="ECO:0007669"/>
    <property type="project" value="InterPro"/>
</dbReference>
<dbReference type="SMART" id="SM00305">
    <property type="entry name" value="HintC"/>
    <property type="match status" value="1"/>
</dbReference>
<dbReference type="GO" id="GO:0005615">
    <property type="term" value="C:extracellular space"/>
    <property type="evidence" value="ECO:0007669"/>
    <property type="project" value="TreeGrafter"/>
</dbReference>
<reference evidence="3" key="1">
    <citation type="submission" date="2021-02" db="EMBL/GenBank/DDBJ databases">
        <authorList>
            <person name="Nowell W R."/>
        </authorList>
    </citation>
    <scope>NUCLEOTIDE SEQUENCE</scope>
</reference>
<dbReference type="Pfam" id="PF01079">
    <property type="entry name" value="Hint"/>
    <property type="match status" value="1"/>
</dbReference>
<evidence type="ECO:0000313" key="4">
    <source>
        <dbReference type="Proteomes" id="UP000663874"/>
    </source>
</evidence>
<dbReference type="EMBL" id="CAJOBE010009424">
    <property type="protein sequence ID" value="CAF4084708.1"/>
    <property type="molecule type" value="Genomic_DNA"/>
</dbReference>
<dbReference type="GO" id="GO:0005509">
    <property type="term" value="F:calcium ion binding"/>
    <property type="evidence" value="ECO:0007669"/>
    <property type="project" value="TreeGrafter"/>
</dbReference>
<organism evidence="3 4">
    <name type="scientific">Rotaria sordida</name>
    <dbReference type="NCBI Taxonomy" id="392033"/>
    <lineage>
        <taxon>Eukaryota</taxon>
        <taxon>Metazoa</taxon>
        <taxon>Spiralia</taxon>
        <taxon>Gnathifera</taxon>
        <taxon>Rotifera</taxon>
        <taxon>Eurotatoria</taxon>
        <taxon>Bdelloidea</taxon>
        <taxon>Philodinida</taxon>
        <taxon>Philodinidae</taxon>
        <taxon>Rotaria</taxon>
    </lineage>
</organism>
<dbReference type="PANTHER" id="PTHR11889:SF31">
    <property type="entry name" value="PROTEIN HEDGEHOG"/>
    <property type="match status" value="1"/>
</dbReference>
<dbReference type="PANTHER" id="PTHR11889">
    <property type="entry name" value="HEDGEHOG"/>
    <property type="match status" value="1"/>
</dbReference>
<dbReference type="InterPro" id="IPR003586">
    <property type="entry name" value="Hint_dom_C"/>
</dbReference>
<dbReference type="AlphaFoldDB" id="A0A819TTH1"/>
<proteinExistence type="predicted"/>
<protein>
    <recommendedName>
        <fullName evidence="2">Hint domain-containing protein</fullName>
    </recommendedName>
</protein>
<gene>
    <name evidence="3" type="ORF">FNK824_LOCUS30565</name>
</gene>
<dbReference type="InterPro" id="IPR001767">
    <property type="entry name" value="Hedgehog_Hint"/>
</dbReference>
<sequence length="107" mass="12042">IVPGKIISIQSTKQEGYYAPLTPSGTIVINGVVASNYATVSNHALAHKVMSIYRWWIYLLGGSKWNEEIPWMLEIMLTIEQMIRWCGGQLFTNSDIYDGKFEVSSLA</sequence>
<dbReference type="GO" id="GO:0010468">
    <property type="term" value="P:regulation of gene expression"/>
    <property type="evidence" value="ECO:0007669"/>
    <property type="project" value="TreeGrafter"/>
</dbReference>
<name>A0A819TTH1_9BILA</name>
<accession>A0A819TTH1</accession>
<feature type="domain" description="Hint" evidence="2">
    <location>
        <begin position="1"/>
        <end position="42"/>
    </location>
</feature>
<dbReference type="GO" id="GO:0005113">
    <property type="term" value="F:patched binding"/>
    <property type="evidence" value="ECO:0007669"/>
    <property type="project" value="TreeGrafter"/>
</dbReference>
<feature type="non-terminal residue" evidence="3">
    <location>
        <position position="1"/>
    </location>
</feature>
<dbReference type="GO" id="GO:0007224">
    <property type="term" value="P:smoothened signaling pathway"/>
    <property type="evidence" value="ECO:0007669"/>
    <property type="project" value="TreeGrafter"/>
</dbReference>
<dbReference type="Proteomes" id="UP000663874">
    <property type="component" value="Unassembled WGS sequence"/>
</dbReference>
<keyword evidence="1" id="KW-0217">Developmental protein</keyword>
<dbReference type="PRINTS" id="PR00632">
    <property type="entry name" value="SONICHHOG"/>
</dbReference>
<dbReference type="InterPro" id="IPR050387">
    <property type="entry name" value="Hedgehog_Signaling"/>
</dbReference>